<proteinExistence type="predicted"/>
<feature type="transmembrane region" description="Helical" evidence="6">
    <location>
        <begin position="12"/>
        <end position="34"/>
    </location>
</feature>
<dbReference type="Proteomes" id="UP000254060">
    <property type="component" value="Unassembled WGS sequence"/>
</dbReference>
<keyword evidence="2" id="KW-1003">Cell membrane</keyword>
<comment type="subcellular location">
    <subcellularLocation>
        <location evidence="1">Cell membrane</location>
        <topology evidence="1">Multi-pass membrane protein</topology>
    </subcellularLocation>
</comment>
<keyword evidence="5 6" id="KW-0472">Membrane</keyword>
<feature type="transmembrane region" description="Helical" evidence="6">
    <location>
        <begin position="186"/>
        <end position="208"/>
    </location>
</feature>
<organism evidence="7 8">
    <name type="scientific">Exiguobacterium aurantiacum</name>
    <dbReference type="NCBI Taxonomy" id="33987"/>
    <lineage>
        <taxon>Bacteria</taxon>
        <taxon>Bacillati</taxon>
        <taxon>Bacillota</taxon>
        <taxon>Bacilli</taxon>
        <taxon>Bacillales</taxon>
        <taxon>Bacillales Family XII. Incertae Sedis</taxon>
        <taxon>Exiguobacterium</taxon>
    </lineage>
</organism>
<feature type="transmembrane region" description="Helical" evidence="6">
    <location>
        <begin position="155"/>
        <end position="179"/>
    </location>
</feature>
<dbReference type="EMBL" id="UGGP01000001">
    <property type="protein sequence ID" value="STO09339.1"/>
    <property type="molecule type" value="Genomic_DNA"/>
</dbReference>
<evidence type="ECO:0000256" key="3">
    <source>
        <dbReference type="ARBA" id="ARBA00022692"/>
    </source>
</evidence>
<keyword evidence="3 6" id="KW-0812">Transmembrane</keyword>
<feature type="transmembrane region" description="Helical" evidence="6">
    <location>
        <begin position="80"/>
        <end position="101"/>
    </location>
</feature>
<evidence type="ECO:0000256" key="5">
    <source>
        <dbReference type="ARBA" id="ARBA00023136"/>
    </source>
</evidence>
<evidence type="ECO:0000256" key="6">
    <source>
        <dbReference type="SAM" id="Phobius"/>
    </source>
</evidence>
<dbReference type="AlphaFoldDB" id="A0A377FWZ3"/>
<name>A0A377FWZ3_9BACL</name>
<accession>A0A377FWZ3</accession>
<evidence type="ECO:0000256" key="1">
    <source>
        <dbReference type="ARBA" id="ARBA00004651"/>
    </source>
</evidence>
<protein>
    <submittedName>
        <fullName evidence="7">Cytochrome c oxidase caa3 assembly factor (Caa3_CtaG)</fullName>
    </submittedName>
</protein>
<evidence type="ECO:0000313" key="7">
    <source>
        <dbReference type="EMBL" id="STO09339.1"/>
    </source>
</evidence>
<keyword evidence="4 6" id="KW-1133">Transmembrane helix</keyword>
<evidence type="ECO:0000256" key="4">
    <source>
        <dbReference type="ARBA" id="ARBA00022989"/>
    </source>
</evidence>
<sequence length="261" mass="28922">MHSHMHVPGGGYEAIVLILLLIALVVYPLAAVMTSRAYKSWPLHRYGLWVAGILTAGLALIGPLAAYAHTNFVGHMIGHLLLGMLAPLLLALAAPMTLMLRTLRVEAARRVTRLLKIRIFQFIMNPATATVLNIGGLYVLYMTNVYSLMHESTSLYALVHLHVFLAGYIFTISIIYVDITSHRYSYLYRATMLVLALAGHKILAKLIYANPPHGVPRVEAEAGALWMYYGGDAVDLVLIIILCYQWYKATAPRHLALDKNG</sequence>
<dbReference type="RefSeq" id="WP_029333775.1">
    <property type="nucleotide sequence ID" value="NZ_UGGP01000001.1"/>
</dbReference>
<dbReference type="GO" id="GO:0005886">
    <property type="term" value="C:plasma membrane"/>
    <property type="evidence" value="ECO:0007669"/>
    <property type="project" value="UniProtKB-SubCell"/>
</dbReference>
<dbReference type="Pfam" id="PF09678">
    <property type="entry name" value="Caa3_CtaG"/>
    <property type="match status" value="1"/>
</dbReference>
<dbReference type="InterPro" id="IPR019108">
    <property type="entry name" value="Caa3_assmbl_CtaG-rel"/>
</dbReference>
<feature type="transmembrane region" description="Helical" evidence="6">
    <location>
        <begin position="46"/>
        <end position="68"/>
    </location>
</feature>
<reference evidence="7 8" key="1">
    <citation type="submission" date="2018-06" db="EMBL/GenBank/DDBJ databases">
        <authorList>
            <consortium name="Pathogen Informatics"/>
            <person name="Doyle S."/>
        </authorList>
    </citation>
    <scope>NUCLEOTIDE SEQUENCE [LARGE SCALE GENOMIC DNA]</scope>
    <source>
        <strain evidence="7 8">NCTC13163</strain>
    </source>
</reference>
<evidence type="ECO:0000256" key="2">
    <source>
        <dbReference type="ARBA" id="ARBA00022475"/>
    </source>
</evidence>
<gene>
    <name evidence="7" type="ORF">NCTC13163_02772</name>
</gene>
<feature type="transmembrane region" description="Helical" evidence="6">
    <location>
        <begin position="122"/>
        <end position="143"/>
    </location>
</feature>
<dbReference type="STRING" id="1397694.GCA_000702585_00197"/>
<feature type="transmembrane region" description="Helical" evidence="6">
    <location>
        <begin position="228"/>
        <end position="247"/>
    </location>
</feature>
<evidence type="ECO:0000313" key="8">
    <source>
        <dbReference type="Proteomes" id="UP000254060"/>
    </source>
</evidence>